<dbReference type="AlphaFoldDB" id="A0A4R9JTX8"/>
<comment type="caution">
    <text evidence="1">The sequence shown here is derived from an EMBL/GenBank/DDBJ whole genome shotgun (WGS) entry which is preliminary data.</text>
</comment>
<proteinExistence type="predicted"/>
<evidence type="ECO:0000313" key="2">
    <source>
        <dbReference type="Proteomes" id="UP000297693"/>
    </source>
</evidence>
<gene>
    <name evidence="1" type="ORF">EHQ58_18435</name>
</gene>
<name>A0A4R9JTX8_9LEPT</name>
<reference evidence="1" key="1">
    <citation type="journal article" date="2019" name="PLoS Negl. Trop. Dis.">
        <title>Revisiting the worldwide diversity of Leptospira species in the environment.</title>
        <authorList>
            <person name="Vincent A.T."/>
            <person name="Schiettekatte O."/>
            <person name="Bourhy P."/>
            <person name="Veyrier F.J."/>
            <person name="Picardeau M."/>
        </authorList>
    </citation>
    <scope>NUCLEOTIDE SEQUENCE [LARGE SCALE GENOMIC DNA]</scope>
    <source>
        <strain evidence="1">201702476</strain>
    </source>
</reference>
<sequence>MLLTLNYPKNFERIIKIVREKDYLIHPYKTNISNIYNPSNYFENIRFLKITYKLILDRNIFSYIISSIKSKEPNINLRNAIALISFCQFSEILIEPSLAIYEKINYDKNHITDALEELRIFRSIDNSPNPESLIAYACGFKNNFQTQKMERQDISIEDWFSKYDKLTN</sequence>
<keyword evidence="2" id="KW-1185">Reference proteome</keyword>
<accession>A0A4R9JTX8</accession>
<dbReference type="OrthoDB" id="6402906at2"/>
<protein>
    <submittedName>
        <fullName evidence="1">Uncharacterized protein</fullName>
    </submittedName>
</protein>
<dbReference type="RefSeq" id="WP_135625546.1">
    <property type="nucleotide sequence ID" value="NZ_RQGD01000049.1"/>
</dbReference>
<organism evidence="1 2">
    <name type="scientific">Leptospira ognonensis</name>
    <dbReference type="NCBI Taxonomy" id="2484945"/>
    <lineage>
        <taxon>Bacteria</taxon>
        <taxon>Pseudomonadati</taxon>
        <taxon>Spirochaetota</taxon>
        <taxon>Spirochaetia</taxon>
        <taxon>Leptospirales</taxon>
        <taxon>Leptospiraceae</taxon>
        <taxon>Leptospira</taxon>
    </lineage>
</organism>
<dbReference type="Proteomes" id="UP000297693">
    <property type="component" value="Unassembled WGS sequence"/>
</dbReference>
<evidence type="ECO:0000313" key="1">
    <source>
        <dbReference type="EMBL" id="TGL55700.1"/>
    </source>
</evidence>
<dbReference type="EMBL" id="RQGD01000049">
    <property type="protein sequence ID" value="TGL55700.1"/>
    <property type="molecule type" value="Genomic_DNA"/>
</dbReference>